<evidence type="ECO:0000259" key="1">
    <source>
        <dbReference type="Pfam" id="PF13460"/>
    </source>
</evidence>
<gene>
    <name evidence="2" type="ORF">RFM27_20090</name>
</gene>
<name>A0ABU4XHY4_9HYPH</name>
<sequence length="298" mass="31514">MKMFVILGATGKIGRATVGVLRQNGLPVRAVVRNPSKAHELRACGCDIAVADLRDMPALVEATKDASAVQVICPTLVQAENASAEMEATIGAITEALRQTRPARILAISDYGAQLPTGTGITLTFHHLESELKKLAAALTFLRSAEHMQNWGRGTGRALQTGVLASLHHPVSKTFPTVSAGDVGLIAADLLLADRNDAMRIVHAEGPRRYSAVDVADALSKIAGREIVAREMPRQDWISVLVAGGMSASYAQLVADLFDVHNAGQIDAEQGVGEIRYGKTELRAALSALVPSTLTAKA</sequence>
<dbReference type="PANTHER" id="PTHR43162:SF1">
    <property type="entry name" value="PRESTALK A DIFFERENTIATION PROTEIN A"/>
    <property type="match status" value="1"/>
</dbReference>
<dbReference type="InterPro" id="IPR051604">
    <property type="entry name" value="Ergot_Alk_Oxidoreductase"/>
</dbReference>
<dbReference type="Gene3D" id="3.40.50.720">
    <property type="entry name" value="NAD(P)-binding Rossmann-like Domain"/>
    <property type="match status" value="1"/>
</dbReference>
<feature type="domain" description="NAD(P)-binding" evidence="1">
    <location>
        <begin position="8"/>
        <end position="142"/>
    </location>
</feature>
<protein>
    <submittedName>
        <fullName evidence="2">NAD(P)H-binding protein</fullName>
    </submittedName>
</protein>
<dbReference type="Pfam" id="PF13460">
    <property type="entry name" value="NAD_binding_10"/>
    <property type="match status" value="1"/>
</dbReference>
<accession>A0ABU4XHY4</accession>
<reference evidence="2 3" key="1">
    <citation type="submission" date="2023-08" db="EMBL/GenBank/DDBJ databases">
        <title>Implementing the SeqCode for naming new Mesorhizobium species isolated from Vachellia karroo root nodules.</title>
        <authorList>
            <person name="Van Lill M."/>
        </authorList>
    </citation>
    <scope>NUCLEOTIDE SEQUENCE [LARGE SCALE GENOMIC DNA]</scope>
    <source>
        <strain evidence="2 3">VK23A</strain>
    </source>
</reference>
<dbReference type="InterPro" id="IPR036291">
    <property type="entry name" value="NAD(P)-bd_dom_sf"/>
</dbReference>
<keyword evidence="3" id="KW-1185">Reference proteome</keyword>
<dbReference type="EMBL" id="JAVIIZ010000012">
    <property type="protein sequence ID" value="MDX8474385.1"/>
    <property type="molecule type" value="Genomic_DNA"/>
</dbReference>
<dbReference type="InterPro" id="IPR016040">
    <property type="entry name" value="NAD(P)-bd_dom"/>
</dbReference>
<dbReference type="Gene3D" id="3.90.25.10">
    <property type="entry name" value="UDP-galactose 4-epimerase, domain 1"/>
    <property type="match status" value="1"/>
</dbReference>
<proteinExistence type="predicted"/>
<comment type="caution">
    <text evidence="2">The sequence shown here is derived from an EMBL/GenBank/DDBJ whole genome shotgun (WGS) entry which is preliminary data.</text>
</comment>
<evidence type="ECO:0000313" key="2">
    <source>
        <dbReference type="EMBL" id="MDX8474385.1"/>
    </source>
</evidence>
<dbReference type="SUPFAM" id="SSF51735">
    <property type="entry name" value="NAD(P)-binding Rossmann-fold domains"/>
    <property type="match status" value="1"/>
</dbReference>
<dbReference type="PANTHER" id="PTHR43162">
    <property type="match status" value="1"/>
</dbReference>
<organism evidence="2 3">
    <name type="scientific">Mesorhizobium dulcispinae</name>
    <dbReference type="NCBI Taxonomy" id="3072316"/>
    <lineage>
        <taxon>Bacteria</taxon>
        <taxon>Pseudomonadati</taxon>
        <taxon>Pseudomonadota</taxon>
        <taxon>Alphaproteobacteria</taxon>
        <taxon>Hyphomicrobiales</taxon>
        <taxon>Phyllobacteriaceae</taxon>
        <taxon>Mesorhizobium</taxon>
    </lineage>
</organism>
<dbReference type="Proteomes" id="UP001271780">
    <property type="component" value="Unassembled WGS sequence"/>
</dbReference>
<evidence type="ECO:0000313" key="3">
    <source>
        <dbReference type="Proteomes" id="UP001271780"/>
    </source>
</evidence>